<comment type="caution">
    <text evidence="1">The sequence shown here is derived from an EMBL/GenBank/DDBJ whole genome shotgun (WGS) entry which is preliminary data.</text>
</comment>
<name>A0A316WMH7_9FLAO</name>
<dbReference type="RefSeq" id="WP_103232327.1">
    <property type="nucleotide sequence ID" value="NZ_PPEG02000003.1"/>
</dbReference>
<dbReference type="Proteomes" id="UP000236413">
    <property type="component" value="Unassembled WGS sequence"/>
</dbReference>
<protein>
    <submittedName>
        <fullName evidence="1">Uncharacterized protein</fullName>
    </submittedName>
</protein>
<organism evidence="1 2">
    <name type="scientific">Chryseobacterium viscerum</name>
    <dbReference type="NCBI Taxonomy" id="1037377"/>
    <lineage>
        <taxon>Bacteria</taxon>
        <taxon>Pseudomonadati</taxon>
        <taxon>Bacteroidota</taxon>
        <taxon>Flavobacteriia</taxon>
        <taxon>Flavobacteriales</taxon>
        <taxon>Weeksellaceae</taxon>
        <taxon>Chryseobacterium group</taxon>
        <taxon>Chryseobacterium</taxon>
    </lineage>
</organism>
<proteinExistence type="predicted"/>
<gene>
    <name evidence="1" type="ORF">C1634_007700</name>
</gene>
<accession>A0A316WMH7</accession>
<sequence length="257" mass="30323">MRNIFFFLLLGPLLLSQNFKIKDSLKVLAKSNFKSMEVFENKKGELIPTRNYSYDQSKNEITIKNTSDKNKEWIKTIIKLDKNYNTLEEQRVIEGMMISEKENILIKKQVSIITKYYLNNNTLQIERFDSKEKLSVKEFNLLDEKDRVIESIQMLNISNNIVVAQIEKYNWINDHSYKYEKLTFNAPKSIVIGTYQLNQYGEVQSFKGRMTINGNTELYDYNLEGKLKQFDSKGNLVKVYTLDNGKENIVEERKIIY</sequence>
<evidence type="ECO:0000313" key="2">
    <source>
        <dbReference type="Proteomes" id="UP000236413"/>
    </source>
</evidence>
<reference evidence="1 2" key="1">
    <citation type="submission" date="2018-04" db="EMBL/GenBank/DDBJ databases">
        <title>Chryseobacterium oncorhynchi 701B-08T from rainbow trout, and Chryseobacterium viscerum 687B-08T from diseased fish.</title>
        <authorList>
            <person name="Jeong J.-J."/>
            <person name="Lee Y.J."/>
            <person name="Pathiraja D."/>
            <person name="Park B."/>
            <person name="Choi I.-G."/>
            <person name="Kim K.D."/>
        </authorList>
    </citation>
    <scope>NUCLEOTIDE SEQUENCE [LARGE SCALE GENOMIC DNA]</scope>
    <source>
        <strain evidence="1 2">687B-08</strain>
    </source>
</reference>
<dbReference type="AlphaFoldDB" id="A0A316WMH7"/>
<dbReference type="EMBL" id="PPEG02000003">
    <property type="protein sequence ID" value="PWN62654.1"/>
    <property type="molecule type" value="Genomic_DNA"/>
</dbReference>
<evidence type="ECO:0000313" key="1">
    <source>
        <dbReference type="EMBL" id="PWN62654.1"/>
    </source>
</evidence>